<gene>
    <name evidence="1" type="ORF">HDG41_000963</name>
</gene>
<organism evidence="1 2">
    <name type="scientific">Paraburkholderia youngii</name>
    <dbReference type="NCBI Taxonomy" id="2782701"/>
    <lineage>
        <taxon>Bacteria</taxon>
        <taxon>Pseudomonadati</taxon>
        <taxon>Pseudomonadota</taxon>
        <taxon>Betaproteobacteria</taxon>
        <taxon>Burkholderiales</taxon>
        <taxon>Burkholderiaceae</taxon>
        <taxon>Paraburkholderia</taxon>
    </lineage>
</organism>
<accession>A0A7W8P3K7</accession>
<reference evidence="1 2" key="1">
    <citation type="submission" date="2020-08" db="EMBL/GenBank/DDBJ databases">
        <title>Genomic Encyclopedia of Type Strains, Phase IV (KMG-V): Genome sequencing to study the core and pangenomes of soil and plant-associated prokaryotes.</title>
        <authorList>
            <person name="Whitman W."/>
        </authorList>
    </citation>
    <scope>NUCLEOTIDE SEQUENCE [LARGE SCALE GENOMIC DNA]</scope>
    <source>
        <strain evidence="1 2">JPY162</strain>
    </source>
</reference>
<dbReference type="AlphaFoldDB" id="A0A7W8P3K7"/>
<protein>
    <submittedName>
        <fullName evidence="1">Uncharacterized protein</fullName>
    </submittedName>
</protein>
<comment type="caution">
    <text evidence="1">The sequence shown here is derived from an EMBL/GenBank/DDBJ whole genome shotgun (WGS) entry which is preliminary data.</text>
</comment>
<name>A0A7W8P3K7_9BURK</name>
<dbReference type="EMBL" id="JACHDE010000001">
    <property type="protein sequence ID" value="MBB5398927.1"/>
    <property type="molecule type" value="Genomic_DNA"/>
</dbReference>
<evidence type="ECO:0000313" key="2">
    <source>
        <dbReference type="Proteomes" id="UP000592820"/>
    </source>
</evidence>
<sequence length="48" mass="5510">MQQDAFWRTSTIRRTEVATAFYRGEDCRSKAAQKQLAENADGNDLFPD</sequence>
<evidence type="ECO:0000313" key="1">
    <source>
        <dbReference type="EMBL" id="MBB5398927.1"/>
    </source>
</evidence>
<proteinExistence type="predicted"/>
<dbReference type="Proteomes" id="UP000592820">
    <property type="component" value="Unassembled WGS sequence"/>
</dbReference>